<reference evidence="3" key="2">
    <citation type="submission" date="2020-09" db="EMBL/GenBank/DDBJ databases">
        <authorList>
            <person name="Sun Q."/>
            <person name="Ohkuma M."/>
        </authorList>
    </citation>
    <scope>NUCLEOTIDE SEQUENCE</scope>
    <source>
        <strain evidence="3">JCM 5069</strain>
    </source>
</reference>
<dbReference type="Proteomes" id="UP000603708">
    <property type="component" value="Unassembled WGS sequence"/>
</dbReference>
<evidence type="ECO:0000259" key="2">
    <source>
        <dbReference type="Pfam" id="PF11716"/>
    </source>
</evidence>
<dbReference type="GO" id="GO:0046872">
    <property type="term" value="F:metal ion binding"/>
    <property type="evidence" value="ECO:0007669"/>
    <property type="project" value="InterPro"/>
</dbReference>
<dbReference type="RefSeq" id="WP_189934394.1">
    <property type="nucleotide sequence ID" value="NZ_BNCD01000012.1"/>
</dbReference>
<organism evidence="3 4">
    <name type="scientific">Streptomyces sulfonofaciens</name>
    <dbReference type="NCBI Taxonomy" id="68272"/>
    <lineage>
        <taxon>Bacteria</taxon>
        <taxon>Bacillati</taxon>
        <taxon>Actinomycetota</taxon>
        <taxon>Actinomycetes</taxon>
        <taxon>Kitasatosporales</taxon>
        <taxon>Streptomycetaceae</taxon>
        <taxon>Streptomyces</taxon>
    </lineage>
</organism>
<proteinExistence type="predicted"/>
<dbReference type="InterPro" id="IPR010872">
    <property type="entry name" value="MDMPI_C-term_domain"/>
</dbReference>
<feature type="domain" description="MDMPI C-terminal" evidence="1">
    <location>
        <begin position="137"/>
        <end position="219"/>
    </location>
</feature>
<keyword evidence="4" id="KW-1185">Reference proteome</keyword>
<evidence type="ECO:0000313" key="3">
    <source>
        <dbReference type="EMBL" id="GHH82538.1"/>
    </source>
</evidence>
<feature type="domain" description="Mycothiol-dependent maleylpyruvate isomerase metal-binding" evidence="2">
    <location>
        <begin position="7"/>
        <end position="124"/>
    </location>
</feature>
<dbReference type="PANTHER" id="PTHR40758:SF1">
    <property type="entry name" value="CONSERVED PROTEIN"/>
    <property type="match status" value="1"/>
</dbReference>
<dbReference type="InterPro" id="IPR017517">
    <property type="entry name" value="Maleyloyr_isom"/>
</dbReference>
<dbReference type="NCBIfam" id="TIGR03083">
    <property type="entry name" value="maleylpyruvate isomerase family mycothiol-dependent enzyme"/>
    <property type="match status" value="1"/>
</dbReference>
<dbReference type="Pfam" id="PF07398">
    <property type="entry name" value="MDMPI_C"/>
    <property type="match status" value="1"/>
</dbReference>
<dbReference type="InterPro" id="IPR034660">
    <property type="entry name" value="DinB/YfiT-like"/>
</dbReference>
<reference evidence="3" key="1">
    <citation type="journal article" date="2014" name="Int. J. Syst. Evol. Microbiol.">
        <title>Complete genome sequence of Corynebacterium casei LMG S-19264T (=DSM 44701T), isolated from a smear-ripened cheese.</title>
        <authorList>
            <consortium name="US DOE Joint Genome Institute (JGI-PGF)"/>
            <person name="Walter F."/>
            <person name="Albersmeier A."/>
            <person name="Kalinowski J."/>
            <person name="Ruckert C."/>
        </authorList>
    </citation>
    <scope>NUCLEOTIDE SEQUENCE</scope>
    <source>
        <strain evidence="3">JCM 5069</strain>
    </source>
</reference>
<dbReference type="GO" id="GO:0005886">
    <property type="term" value="C:plasma membrane"/>
    <property type="evidence" value="ECO:0007669"/>
    <property type="project" value="TreeGrafter"/>
</dbReference>
<evidence type="ECO:0000313" key="4">
    <source>
        <dbReference type="Proteomes" id="UP000603708"/>
    </source>
</evidence>
<dbReference type="PANTHER" id="PTHR40758">
    <property type="entry name" value="CONSERVED PROTEIN"/>
    <property type="match status" value="1"/>
</dbReference>
<sequence>MDHASFLRHLDRELGAFRSCLGADLAVPVATCGDWTLHDLAEHLGRSGLAAAAAVTEGRGDFRAPPAPRDPGLLLRWFDEAAATLLDALDTDPATPAWTFHPPHTVGFWQRRRCLETLVHRWDAEQALGGARPFDAELAGEGVAEVLDTLAPRRIARGRTRPPRQALRLDATDTGGSWVYGPGSPVAAVAGPAGQLLLMLWGRLPADGPGFAWKGDRGAGLAVLEGPLAA</sequence>
<evidence type="ECO:0000259" key="1">
    <source>
        <dbReference type="Pfam" id="PF07398"/>
    </source>
</evidence>
<dbReference type="InterPro" id="IPR024344">
    <property type="entry name" value="MDMPI_metal-binding"/>
</dbReference>
<accession>A0A919GDE8</accession>
<dbReference type="AlphaFoldDB" id="A0A919GDE8"/>
<dbReference type="EMBL" id="BNCD01000012">
    <property type="protein sequence ID" value="GHH82538.1"/>
    <property type="molecule type" value="Genomic_DNA"/>
</dbReference>
<dbReference type="Pfam" id="PF11716">
    <property type="entry name" value="MDMPI_N"/>
    <property type="match status" value="1"/>
</dbReference>
<name>A0A919GDE8_9ACTN</name>
<gene>
    <name evidence="3" type="ORF">GCM10018793_42630</name>
</gene>
<comment type="caution">
    <text evidence="3">The sequence shown here is derived from an EMBL/GenBank/DDBJ whole genome shotgun (WGS) entry which is preliminary data.</text>
</comment>
<protein>
    <recommendedName>
        <fullName evidence="5">Maleylpyruvate isomerase family mycothiol-dependent enzyme</fullName>
    </recommendedName>
</protein>
<dbReference type="SUPFAM" id="SSF109854">
    <property type="entry name" value="DinB/YfiT-like putative metalloenzymes"/>
    <property type="match status" value="1"/>
</dbReference>
<evidence type="ECO:0008006" key="5">
    <source>
        <dbReference type="Google" id="ProtNLM"/>
    </source>
</evidence>